<proteinExistence type="inferred from homology"/>
<organism evidence="7 8">
    <name type="scientific">Ceratosolen solmsi marchali</name>
    <dbReference type="NCBI Taxonomy" id="326594"/>
    <lineage>
        <taxon>Eukaryota</taxon>
        <taxon>Metazoa</taxon>
        <taxon>Ecdysozoa</taxon>
        <taxon>Arthropoda</taxon>
        <taxon>Hexapoda</taxon>
        <taxon>Insecta</taxon>
        <taxon>Pterygota</taxon>
        <taxon>Neoptera</taxon>
        <taxon>Endopterygota</taxon>
        <taxon>Hymenoptera</taxon>
        <taxon>Apocrita</taxon>
        <taxon>Proctotrupomorpha</taxon>
        <taxon>Chalcidoidea</taxon>
        <taxon>Agaonidae</taxon>
        <taxon>Agaoninae</taxon>
        <taxon>Ceratosolen</taxon>
    </lineage>
</organism>
<evidence type="ECO:0000256" key="1">
    <source>
        <dbReference type="ARBA" id="ARBA00022722"/>
    </source>
</evidence>
<evidence type="ECO:0000256" key="5">
    <source>
        <dbReference type="ARBA" id="ARBA00029300"/>
    </source>
</evidence>
<dbReference type="GO" id="GO:1990838">
    <property type="term" value="F:poly(U)-specific exoribonuclease activity, producing 3' uridine cyclic phosphate ends"/>
    <property type="evidence" value="ECO:0007669"/>
    <property type="project" value="UniProtKB-UniRule"/>
</dbReference>
<dbReference type="KEGG" id="csol:105365701"/>
<comment type="function">
    <text evidence="6">Phosphodiesterase responsible for the U6 snRNA 3' end processing. Acts as an exoribonuclease (RNase) responsible for trimming the poly(U) tract of the last nucleotides in the pre-U6 snRNA molecule, leading to the formation of mature U6 snRNA.</text>
</comment>
<dbReference type="Proteomes" id="UP000695007">
    <property type="component" value="Unplaced"/>
</dbReference>
<evidence type="ECO:0000256" key="2">
    <source>
        <dbReference type="ARBA" id="ARBA00022801"/>
    </source>
</evidence>
<dbReference type="GeneID" id="105365701"/>
<evidence type="ECO:0000313" key="8">
    <source>
        <dbReference type="RefSeq" id="XP_011502232.1"/>
    </source>
</evidence>
<feature type="active site" description="Proton donor/acceptor" evidence="6">
    <location>
        <position position="113"/>
    </location>
</feature>
<dbReference type="GO" id="GO:0005634">
    <property type="term" value="C:nucleus"/>
    <property type="evidence" value="ECO:0007669"/>
    <property type="project" value="UniProtKB-SubCell"/>
</dbReference>
<comment type="catalytic activity">
    <reaction evidence="5">
        <text>a 3'-end uridylyl-uridine-RNA = a 3'-end 2',3'-cyclophospho-uridine-RNA + uridine</text>
        <dbReference type="Rhea" id="RHEA:46052"/>
        <dbReference type="Rhea" id="RHEA-COMP:17384"/>
        <dbReference type="Rhea" id="RHEA-COMP:17385"/>
        <dbReference type="ChEBI" id="CHEBI:16704"/>
        <dbReference type="ChEBI" id="CHEBI:85643"/>
        <dbReference type="ChEBI" id="CHEBI:85644"/>
    </reaction>
    <physiologicalReaction direction="left-to-right" evidence="5">
        <dbReference type="Rhea" id="RHEA:46053"/>
    </physiologicalReaction>
</comment>
<comment type="similarity">
    <text evidence="6">Belongs to the 2H phosphoesterase superfamily. USB1 family.</text>
</comment>
<keyword evidence="4 6" id="KW-0539">Nucleus</keyword>
<evidence type="ECO:0000313" key="7">
    <source>
        <dbReference type="Proteomes" id="UP000695007"/>
    </source>
</evidence>
<reference evidence="8" key="1">
    <citation type="submission" date="2025-08" db="UniProtKB">
        <authorList>
            <consortium name="RefSeq"/>
        </authorList>
    </citation>
    <scope>IDENTIFICATION</scope>
</reference>
<dbReference type="Gene3D" id="3.90.1140.10">
    <property type="entry name" value="Cyclic phosphodiesterase"/>
    <property type="match status" value="1"/>
</dbReference>
<dbReference type="AlphaFoldDB" id="A0AAJ7DZK3"/>
<dbReference type="PANTHER" id="PTHR13522:SF3">
    <property type="entry name" value="U6 SNRNA PHOSPHODIESTERASE 1"/>
    <property type="match status" value="1"/>
</dbReference>
<keyword evidence="1 6" id="KW-0540">Nuclease</keyword>
<name>A0AAJ7DZK3_9HYME</name>
<feature type="active site" description="Proton donor/acceptor" evidence="6">
    <location>
        <position position="201"/>
    </location>
</feature>
<gene>
    <name evidence="8" type="primary">LOC105365701</name>
</gene>
<dbReference type="GO" id="GO:0016829">
    <property type="term" value="F:lyase activity"/>
    <property type="evidence" value="ECO:0007669"/>
    <property type="project" value="UniProtKB-KW"/>
</dbReference>
<accession>A0AAJ7DZK3</accession>
<evidence type="ECO:0000256" key="6">
    <source>
        <dbReference type="HAMAP-Rule" id="MF_03040"/>
    </source>
</evidence>
<dbReference type="InterPro" id="IPR027521">
    <property type="entry name" value="Usb1"/>
</dbReference>
<dbReference type="HAMAP" id="MF_03040">
    <property type="entry name" value="USB1"/>
    <property type="match status" value="1"/>
</dbReference>
<evidence type="ECO:0000256" key="4">
    <source>
        <dbReference type="ARBA" id="ARBA00023242"/>
    </source>
</evidence>
<dbReference type="Pfam" id="PF09749">
    <property type="entry name" value="HVSL"/>
    <property type="match status" value="1"/>
</dbReference>
<dbReference type="GO" id="GO:0034477">
    <property type="term" value="P:U6 snRNA 3'-end processing"/>
    <property type="evidence" value="ECO:0007669"/>
    <property type="project" value="UniProtKB-UniRule"/>
</dbReference>
<dbReference type="RefSeq" id="XP_011502232.1">
    <property type="nucleotide sequence ID" value="XM_011503930.1"/>
</dbReference>
<protein>
    <recommendedName>
        <fullName evidence="6">U6 snRNA phosphodiesterase</fullName>
        <ecNumber evidence="6">3.1.4.-</ecNumber>
    </recommendedName>
</protein>
<keyword evidence="7" id="KW-1185">Reference proteome</keyword>
<dbReference type="PANTHER" id="PTHR13522">
    <property type="entry name" value="U6 SNRNA PHOSPHODIESTERASE 1"/>
    <property type="match status" value="1"/>
</dbReference>
<dbReference type="EC" id="3.1.4.-" evidence="6"/>
<sequence>MTGLNLIQEYLSDTDEEIENSNNENKKLFKDKNINIKLPLPESILSWKGVTYNEEVIDDPLKHDGRIRSFKHERGNWATLVYIDYLPSDNILFWMKNVIIHFVGTSNLFEEFHMSLTRTLILKFHWIDSFVEAVKNIATNYQNFSIELQSIKIYCNEDATRTFVGITVQSTNNILQNIIRTLDKLMTDYQLPIYYKDASYHISFLWCLGDQRKKLEALLPSLIANFNDFFVDHPDQRYVQIDKLKCKIGNKLYNFNLQ</sequence>
<keyword evidence="2 6" id="KW-0378">Hydrolase</keyword>
<keyword evidence="3" id="KW-0456">Lyase</keyword>
<comment type="subcellular location">
    <subcellularLocation>
        <location evidence="6">Nucleus</location>
    </subcellularLocation>
</comment>
<evidence type="ECO:0000256" key="3">
    <source>
        <dbReference type="ARBA" id="ARBA00023239"/>
    </source>
</evidence>